<protein>
    <submittedName>
        <fullName evidence="1">Uncharacterized protein</fullName>
    </submittedName>
</protein>
<evidence type="ECO:0000313" key="2">
    <source>
        <dbReference type="Proteomes" id="UP001054945"/>
    </source>
</evidence>
<dbReference type="Proteomes" id="UP001054945">
    <property type="component" value="Unassembled WGS sequence"/>
</dbReference>
<organism evidence="1 2">
    <name type="scientific">Caerostris extrusa</name>
    <name type="common">Bark spider</name>
    <name type="synonym">Caerostris bankana</name>
    <dbReference type="NCBI Taxonomy" id="172846"/>
    <lineage>
        <taxon>Eukaryota</taxon>
        <taxon>Metazoa</taxon>
        <taxon>Ecdysozoa</taxon>
        <taxon>Arthropoda</taxon>
        <taxon>Chelicerata</taxon>
        <taxon>Arachnida</taxon>
        <taxon>Araneae</taxon>
        <taxon>Araneomorphae</taxon>
        <taxon>Entelegynae</taxon>
        <taxon>Araneoidea</taxon>
        <taxon>Araneidae</taxon>
        <taxon>Caerostris</taxon>
    </lineage>
</organism>
<comment type="caution">
    <text evidence="1">The sequence shown here is derived from an EMBL/GenBank/DDBJ whole genome shotgun (WGS) entry which is preliminary data.</text>
</comment>
<dbReference type="EMBL" id="BPLR01020611">
    <property type="protein sequence ID" value="GIX80618.1"/>
    <property type="molecule type" value="Genomic_DNA"/>
</dbReference>
<sequence>MAAEQKSVFLLIQSVAREAIDPSSLDCSVMRVLRATDPERTLPMKPFCLLNRTEPKKSTFGLARGNSLPRVNWGGADLVLLWRPPNCHFA</sequence>
<reference evidence="1 2" key="1">
    <citation type="submission" date="2021-06" db="EMBL/GenBank/DDBJ databases">
        <title>Caerostris extrusa draft genome.</title>
        <authorList>
            <person name="Kono N."/>
            <person name="Arakawa K."/>
        </authorList>
    </citation>
    <scope>NUCLEOTIDE SEQUENCE [LARGE SCALE GENOMIC DNA]</scope>
</reference>
<dbReference type="AlphaFoldDB" id="A0AAV4N847"/>
<proteinExistence type="predicted"/>
<gene>
    <name evidence="1" type="ORF">CEXT_808311</name>
</gene>
<accession>A0AAV4N847</accession>
<name>A0AAV4N847_CAEEX</name>
<evidence type="ECO:0000313" key="1">
    <source>
        <dbReference type="EMBL" id="GIX80618.1"/>
    </source>
</evidence>
<keyword evidence="2" id="KW-1185">Reference proteome</keyword>